<accession>W7YJ00</accession>
<evidence type="ECO:0000256" key="6">
    <source>
        <dbReference type="PROSITE-ProRule" id="PRU00169"/>
    </source>
</evidence>
<dbReference type="GO" id="GO:0000976">
    <property type="term" value="F:transcription cis-regulatory region binding"/>
    <property type="evidence" value="ECO:0007669"/>
    <property type="project" value="TreeGrafter"/>
</dbReference>
<comment type="caution">
    <text evidence="8">The sequence shown here is derived from an EMBL/GenBank/DDBJ whole genome shotgun (WGS) entry which is preliminary data.</text>
</comment>
<dbReference type="Pfam" id="PF00072">
    <property type="entry name" value="Response_reg"/>
    <property type="match status" value="1"/>
</dbReference>
<dbReference type="InterPro" id="IPR011006">
    <property type="entry name" value="CheY-like_superfamily"/>
</dbReference>
<name>W7YJ00_9BACT</name>
<dbReference type="GO" id="GO:0032993">
    <property type="term" value="C:protein-DNA complex"/>
    <property type="evidence" value="ECO:0007669"/>
    <property type="project" value="TreeGrafter"/>
</dbReference>
<dbReference type="PANTHER" id="PTHR48111:SF1">
    <property type="entry name" value="TWO-COMPONENT RESPONSE REGULATOR ORR33"/>
    <property type="match status" value="1"/>
</dbReference>
<dbReference type="InterPro" id="IPR001789">
    <property type="entry name" value="Sig_transdc_resp-reg_receiver"/>
</dbReference>
<keyword evidence="3" id="KW-0805">Transcription regulation</keyword>
<keyword evidence="1 6" id="KW-0597">Phosphoprotein</keyword>
<feature type="modified residue" description="4-aspartylphosphate" evidence="6">
    <location>
        <position position="56"/>
    </location>
</feature>
<gene>
    <name evidence="8" type="ORF">JCM21142_31147</name>
</gene>
<evidence type="ECO:0000313" key="8">
    <source>
        <dbReference type="EMBL" id="GAF02509.1"/>
    </source>
</evidence>
<dbReference type="SMART" id="SM00448">
    <property type="entry name" value="REC"/>
    <property type="match status" value="1"/>
</dbReference>
<dbReference type="RefSeq" id="WP_052522119.1">
    <property type="nucleotide sequence ID" value="NZ_BAMD01000010.1"/>
</dbReference>
<keyword evidence="9" id="KW-1185">Reference proteome</keyword>
<keyword evidence="4" id="KW-0238">DNA-binding</keyword>
<proteinExistence type="predicted"/>
<evidence type="ECO:0000256" key="4">
    <source>
        <dbReference type="ARBA" id="ARBA00023125"/>
    </source>
</evidence>
<evidence type="ECO:0000259" key="7">
    <source>
        <dbReference type="PROSITE" id="PS50110"/>
    </source>
</evidence>
<dbReference type="Proteomes" id="UP000019402">
    <property type="component" value="Unassembled WGS sequence"/>
</dbReference>
<sequence length="193" mass="22023">MFTPDPQTILIVDDSMANILALRDALNEYKCIAATSGHQALRFIHTQKQPDLILLDIIMDGMDGYEVCESLKSDAQTSEIPVIFLTAQSDPENLVKGFKVGAADFISKPFNIEELKARVANQLKFKKSLDNNTIYLKSIEEIYDTITDSMYYAQKIQHATLPHAAYLKRVLNEYFIFYKPEILLAGTFIWYTR</sequence>
<feature type="domain" description="Response regulatory" evidence="7">
    <location>
        <begin position="8"/>
        <end position="123"/>
    </location>
</feature>
<dbReference type="Gene3D" id="3.40.50.2300">
    <property type="match status" value="1"/>
</dbReference>
<dbReference type="EMBL" id="BAMD01000010">
    <property type="protein sequence ID" value="GAF02509.1"/>
    <property type="molecule type" value="Genomic_DNA"/>
</dbReference>
<dbReference type="GO" id="GO:0005829">
    <property type="term" value="C:cytosol"/>
    <property type="evidence" value="ECO:0007669"/>
    <property type="project" value="TreeGrafter"/>
</dbReference>
<keyword evidence="5" id="KW-0804">Transcription</keyword>
<dbReference type="PANTHER" id="PTHR48111">
    <property type="entry name" value="REGULATOR OF RPOS"/>
    <property type="match status" value="1"/>
</dbReference>
<evidence type="ECO:0000313" key="9">
    <source>
        <dbReference type="Proteomes" id="UP000019402"/>
    </source>
</evidence>
<organism evidence="8 9">
    <name type="scientific">Saccharicrinis fermentans DSM 9555 = JCM 21142</name>
    <dbReference type="NCBI Taxonomy" id="869213"/>
    <lineage>
        <taxon>Bacteria</taxon>
        <taxon>Pseudomonadati</taxon>
        <taxon>Bacteroidota</taxon>
        <taxon>Bacteroidia</taxon>
        <taxon>Marinilabiliales</taxon>
        <taxon>Marinilabiliaceae</taxon>
        <taxon>Saccharicrinis</taxon>
    </lineage>
</organism>
<protein>
    <submittedName>
        <fullName evidence="8">Stalked cell differentiation-controlling protein</fullName>
    </submittedName>
</protein>
<evidence type="ECO:0000256" key="2">
    <source>
        <dbReference type="ARBA" id="ARBA00023012"/>
    </source>
</evidence>
<dbReference type="eggNOG" id="COG3437">
    <property type="taxonomic scope" value="Bacteria"/>
</dbReference>
<dbReference type="PROSITE" id="PS50110">
    <property type="entry name" value="RESPONSE_REGULATORY"/>
    <property type="match status" value="1"/>
</dbReference>
<dbReference type="GO" id="GO:0006355">
    <property type="term" value="P:regulation of DNA-templated transcription"/>
    <property type="evidence" value="ECO:0007669"/>
    <property type="project" value="TreeGrafter"/>
</dbReference>
<reference evidence="8 9" key="1">
    <citation type="journal article" date="2014" name="Genome Announc.">
        <title>Draft Genome Sequence of Cytophaga fermentans JCM 21142T, a Facultative Anaerobe Isolated from Marine Mud.</title>
        <authorList>
            <person name="Starns D."/>
            <person name="Oshima K."/>
            <person name="Suda W."/>
            <person name="Iino T."/>
            <person name="Yuki M."/>
            <person name="Inoue J."/>
            <person name="Kitamura K."/>
            <person name="Iida T."/>
            <person name="Darby A."/>
            <person name="Hattori M."/>
            <person name="Ohkuma M."/>
        </authorList>
    </citation>
    <scope>NUCLEOTIDE SEQUENCE [LARGE SCALE GENOMIC DNA]</scope>
    <source>
        <strain evidence="8 9">JCM 21142</strain>
    </source>
</reference>
<dbReference type="OrthoDB" id="9781208at2"/>
<evidence type="ECO:0000256" key="3">
    <source>
        <dbReference type="ARBA" id="ARBA00023015"/>
    </source>
</evidence>
<dbReference type="SUPFAM" id="SSF52172">
    <property type="entry name" value="CheY-like"/>
    <property type="match status" value="1"/>
</dbReference>
<dbReference type="AlphaFoldDB" id="W7YJ00"/>
<evidence type="ECO:0000256" key="5">
    <source>
        <dbReference type="ARBA" id="ARBA00023163"/>
    </source>
</evidence>
<keyword evidence="2" id="KW-0902">Two-component regulatory system</keyword>
<evidence type="ECO:0000256" key="1">
    <source>
        <dbReference type="ARBA" id="ARBA00022553"/>
    </source>
</evidence>
<dbReference type="GO" id="GO:0000156">
    <property type="term" value="F:phosphorelay response regulator activity"/>
    <property type="evidence" value="ECO:0007669"/>
    <property type="project" value="TreeGrafter"/>
</dbReference>
<dbReference type="InterPro" id="IPR039420">
    <property type="entry name" value="WalR-like"/>
</dbReference>